<feature type="domain" description="ABC-2 type transporter transmembrane" evidence="6">
    <location>
        <begin position="48"/>
        <end position="245"/>
    </location>
</feature>
<sequence>MNPEFRRNVWLELTPLRLVVLVALLSLAFFAAAVTDGMNGPGTAARWLYYIVVVFWGARNAARSVVGEIRDRTWDFQRLSSLSASTLMWGKLFGSTIFNWVGGAICLVVIVADAFNRSGPAVAVADLFYFIALGVIAQAAALLASLIGVVRRHGRAQYEVFIYQIVGLAVGLAVWAIADPNGPVLGGFLRSDHIAWWNASLPTEVFLLVSLAVFAGWILLGSYRLMRRELKQVNGPLVWLAFLTFVAGYVGGFDAWVSKQLPIADADSRRLYLVVLVCAGLTYINIFLEAKDRVAFRWFGSEIGHFRIGSALSRLQCWMMSVFATLILGGVLVAHLILSNTMEPGFPADAALVTSILGFLVRDLGIVVLMNMLARRRGGDLLALAVLLLLYLLLPSIIGGLQYGTGRALFLPLHTDPTWMSPAASWAEAMVAWIVAITQIALNERKA</sequence>
<feature type="transmembrane region" description="Helical" evidence="5">
    <location>
        <begin position="205"/>
        <end position="225"/>
    </location>
</feature>
<evidence type="ECO:0000256" key="2">
    <source>
        <dbReference type="ARBA" id="ARBA00022692"/>
    </source>
</evidence>
<proteinExistence type="predicted"/>
<reference evidence="7 8" key="1">
    <citation type="submission" date="2020-03" db="EMBL/GenBank/DDBJ databases">
        <title>Genomic Encyclopedia of Type Strains, Phase IV (KMG-IV): sequencing the most valuable type-strain genomes for metagenomic binning, comparative biology and taxonomic classification.</title>
        <authorList>
            <person name="Goeker M."/>
        </authorList>
    </citation>
    <scope>NUCLEOTIDE SEQUENCE [LARGE SCALE GENOMIC DNA]</scope>
    <source>
        <strain evidence="7 8">DSM 19867</strain>
    </source>
</reference>
<evidence type="ECO:0000256" key="5">
    <source>
        <dbReference type="SAM" id="Phobius"/>
    </source>
</evidence>
<keyword evidence="2 5" id="KW-0812">Transmembrane</keyword>
<dbReference type="InterPro" id="IPR013525">
    <property type="entry name" value="ABC2_TM"/>
</dbReference>
<feature type="transmembrane region" description="Helical" evidence="5">
    <location>
        <begin position="317"/>
        <end position="338"/>
    </location>
</feature>
<dbReference type="GO" id="GO:0016020">
    <property type="term" value="C:membrane"/>
    <property type="evidence" value="ECO:0007669"/>
    <property type="project" value="UniProtKB-SubCell"/>
</dbReference>
<dbReference type="Proteomes" id="UP000570514">
    <property type="component" value="Unassembled WGS sequence"/>
</dbReference>
<feature type="transmembrane region" description="Helical" evidence="5">
    <location>
        <begin position="270"/>
        <end position="288"/>
    </location>
</feature>
<feature type="transmembrane region" description="Helical" evidence="5">
    <location>
        <begin position="381"/>
        <end position="403"/>
    </location>
</feature>
<protein>
    <recommendedName>
        <fullName evidence="6">ABC-2 type transporter transmembrane domain-containing protein</fullName>
    </recommendedName>
</protein>
<keyword evidence="3 5" id="KW-1133">Transmembrane helix</keyword>
<feature type="transmembrane region" description="Helical" evidence="5">
    <location>
        <begin position="87"/>
        <end position="115"/>
    </location>
</feature>
<feature type="transmembrane region" description="Helical" evidence="5">
    <location>
        <begin position="160"/>
        <end position="178"/>
    </location>
</feature>
<accession>A0A846MU50</accession>
<dbReference type="AlphaFoldDB" id="A0A846MU50"/>
<evidence type="ECO:0000256" key="1">
    <source>
        <dbReference type="ARBA" id="ARBA00004141"/>
    </source>
</evidence>
<feature type="transmembrane region" description="Helical" evidence="5">
    <location>
        <begin position="127"/>
        <end position="148"/>
    </location>
</feature>
<organism evidence="7 8">
    <name type="scientific">Rhizomicrobium palustre</name>
    <dbReference type="NCBI Taxonomy" id="189966"/>
    <lineage>
        <taxon>Bacteria</taxon>
        <taxon>Pseudomonadati</taxon>
        <taxon>Pseudomonadota</taxon>
        <taxon>Alphaproteobacteria</taxon>
        <taxon>Micropepsales</taxon>
        <taxon>Micropepsaceae</taxon>
        <taxon>Rhizomicrobium</taxon>
    </lineage>
</organism>
<comment type="caution">
    <text evidence="7">The sequence shown here is derived from an EMBL/GenBank/DDBJ whole genome shotgun (WGS) entry which is preliminary data.</text>
</comment>
<comment type="subcellular location">
    <subcellularLocation>
        <location evidence="1">Membrane</location>
        <topology evidence="1">Multi-pass membrane protein</topology>
    </subcellularLocation>
</comment>
<feature type="transmembrane region" description="Helical" evidence="5">
    <location>
        <begin position="47"/>
        <end position="66"/>
    </location>
</feature>
<evidence type="ECO:0000313" key="8">
    <source>
        <dbReference type="Proteomes" id="UP000570514"/>
    </source>
</evidence>
<evidence type="ECO:0000313" key="7">
    <source>
        <dbReference type="EMBL" id="NIK86883.1"/>
    </source>
</evidence>
<evidence type="ECO:0000256" key="4">
    <source>
        <dbReference type="ARBA" id="ARBA00023136"/>
    </source>
</evidence>
<feature type="transmembrane region" description="Helical" evidence="5">
    <location>
        <begin position="423"/>
        <end position="442"/>
    </location>
</feature>
<keyword evidence="8" id="KW-1185">Reference proteome</keyword>
<gene>
    <name evidence="7" type="ORF">FHS83_000201</name>
</gene>
<dbReference type="EMBL" id="JAASRM010000001">
    <property type="protein sequence ID" value="NIK86883.1"/>
    <property type="molecule type" value="Genomic_DNA"/>
</dbReference>
<dbReference type="GO" id="GO:0140359">
    <property type="term" value="F:ABC-type transporter activity"/>
    <property type="evidence" value="ECO:0007669"/>
    <property type="project" value="InterPro"/>
</dbReference>
<evidence type="ECO:0000256" key="3">
    <source>
        <dbReference type="ARBA" id="ARBA00022989"/>
    </source>
</evidence>
<dbReference type="Pfam" id="PF12698">
    <property type="entry name" value="ABC2_membrane_3"/>
    <property type="match status" value="1"/>
</dbReference>
<feature type="transmembrane region" description="Helical" evidence="5">
    <location>
        <begin position="237"/>
        <end position="258"/>
    </location>
</feature>
<dbReference type="RefSeq" id="WP_167079980.1">
    <property type="nucleotide sequence ID" value="NZ_BAAADC010000001.1"/>
</dbReference>
<feature type="transmembrane region" description="Helical" evidence="5">
    <location>
        <begin position="350"/>
        <end position="369"/>
    </location>
</feature>
<name>A0A846MU50_9PROT</name>
<evidence type="ECO:0000259" key="6">
    <source>
        <dbReference type="Pfam" id="PF12698"/>
    </source>
</evidence>
<keyword evidence="4 5" id="KW-0472">Membrane</keyword>